<gene>
    <name evidence="1" type="ORF">FHR19_002677</name>
</gene>
<evidence type="ECO:0000313" key="1">
    <source>
        <dbReference type="EMBL" id="MBB5699311.1"/>
    </source>
</evidence>
<keyword evidence="2" id="KW-1185">Reference proteome</keyword>
<name>A0A7W9ARU5_9SPHN</name>
<dbReference type="Proteomes" id="UP000557739">
    <property type="component" value="Unassembled WGS sequence"/>
</dbReference>
<organism evidence="1 2">
    <name type="scientific">Sphingomonas yantingensis</name>
    <dbReference type="NCBI Taxonomy" id="1241761"/>
    <lineage>
        <taxon>Bacteria</taxon>
        <taxon>Pseudomonadati</taxon>
        <taxon>Pseudomonadota</taxon>
        <taxon>Alphaproteobacteria</taxon>
        <taxon>Sphingomonadales</taxon>
        <taxon>Sphingomonadaceae</taxon>
        <taxon>Sphingomonas</taxon>
    </lineage>
</organism>
<dbReference type="EMBL" id="JACIJJ010000004">
    <property type="protein sequence ID" value="MBB5699311.1"/>
    <property type="molecule type" value="Genomic_DNA"/>
</dbReference>
<reference evidence="1 2" key="1">
    <citation type="submission" date="2020-08" db="EMBL/GenBank/DDBJ databases">
        <title>Genomic Encyclopedia of Type Strains, Phase IV (KMG-IV): sequencing the most valuable type-strain genomes for metagenomic binning, comparative biology and taxonomic classification.</title>
        <authorList>
            <person name="Goeker M."/>
        </authorList>
    </citation>
    <scope>NUCLEOTIDE SEQUENCE [LARGE SCALE GENOMIC DNA]</scope>
    <source>
        <strain evidence="1 2">DSM 27244</strain>
    </source>
</reference>
<dbReference type="RefSeq" id="WP_184029229.1">
    <property type="nucleotide sequence ID" value="NZ_JACIJJ010000004.1"/>
</dbReference>
<proteinExistence type="predicted"/>
<dbReference type="AlphaFoldDB" id="A0A7W9ARU5"/>
<sequence length="51" mass="5153">MTPMTGIAATSDRAIVFPASAVPRAVLAMDNGRVTLAEGRATLTGPSVRPG</sequence>
<accession>A0A7W9ARU5</accession>
<protein>
    <submittedName>
        <fullName evidence="1">Uncharacterized protein</fullName>
    </submittedName>
</protein>
<evidence type="ECO:0000313" key="2">
    <source>
        <dbReference type="Proteomes" id="UP000557739"/>
    </source>
</evidence>
<comment type="caution">
    <text evidence="1">The sequence shown here is derived from an EMBL/GenBank/DDBJ whole genome shotgun (WGS) entry which is preliminary data.</text>
</comment>